<accession>A0A1G9YCK7</accession>
<dbReference type="eggNOG" id="ENOG5033XP2">
    <property type="taxonomic scope" value="Bacteria"/>
</dbReference>
<gene>
    <name evidence="1" type="ORF">SAMN04489726_4711</name>
</gene>
<dbReference type="AlphaFoldDB" id="A0A1G9YCK7"/>
<evidence type="ECO:0000313" key="2">
    <source>
        <dbReference type="Proteomes" id="UP000183376"/>
    </source>
</evidence>
<dbReference type="InterPro" id="IPR025680">
    <property type="entry name" value="DddI"/>
</dbReference>
<sequence length="145" mass="15727">MIVSAIIGNEFRYAHTADEIDALIDEAFSGHFSYAVSRFYLSDRPCSNGDEDGNGHHYPGHALGLGTSDDGQFAALHFYATGVLVQSLNEPPLPDAPAVIYNTESDLYFPANAVIDQGTARIAVVEYCRTGTQPSSVDWQPCEII</sequence>
<dbReference type="Pfam" id="PF14430">
    <property type="entry name" value="Imm1"/>
    <property type="match status" value="1"/>
</dbReference>
<protein>
    <submittedName>
        <fullName evidence="1">Immunity protein Imm1</fullName>
    </submittedName>
</protein>
<dbReference type="STRING" id="211114.SAMN04489726_4711"/>
<dbReference type="Proteomes" id="UP000183376">
    <property type="component" value="Chromosome I"/>
</dbReference>
<evidence type="ECO:0000313" key="1">
    <source>
        <dbReference type="EMBL" id="SDN06305.1"/>
    </source>
</evidence>
<dbReference type="RefSeq" id="WP_052407999.1">
    <property type="nucleotide sequence ID" value="NZ_JOEF01000030.1"/>
</dbReference>
<name>A0A1G9YCK7_ALLAB</name>
<dbReference type="EMBL" id="LT629701">
    <property type="protein sequence ID" value="SDN06305.1"/>
    <property type="molecule type" value="Genomic_DNA"/>
</dbReference>
<keyword evidence="2" id="KW-1185">Reference proteome</keyword>
<proteinExistence type="predicted"/>
<reference evidence="1 2" key="1">
    <citation type="submission" date="2016-10" db="EMBL/GenBank/DDBJ databases">
        <authorList>
            <person name="de Groot N.N."/>
        </authorList>
    </citation>
    <scope>NUCLEOTIDE SEQUENCE [LARGE SCALE GENOMIC DNA]</scope>
    <source>
        <strain evidence="1 2">DSM 44149</strain>
    </source>
</reference>
<organism evidence="1 2">
    <name type="scientific">Allokutzneria albata</name>
    <name type="common">Kibdelosporangium albatum</name>
    <dbReference type="NCBI Taxonomy" id="211114"/>
    <lineage>
        <taxon>Bacteria</taxon>
        <taxon>Bacillati</taxon>
        <taxon>Actinomycetota</taxon>
        <taxon>Actinomycetes</taxon>
        <taxon>Pseudonocardiales</taxon>
        <taxon>Pseudonocardiaceae</taxon>
        <taxon>Allokutzneria</taxon>
    </lineage>
</organism>